<evidence type="ECO:0000313" key="3">
    <source>
        <dbReference type="Proteomes" id="UP000616837"/>
    </source>
</evidence>
<reference evidence="2 3" key="1">
    <citation type="submission" date="2020-08" db="EMBL/GenBank/DDBJ databases">
        <title>A Genomic Blueprint of the Chicken Gut Microbiome.</title>
        <authorList>
            <person name="Gilroy R."/>
            <person name="Ravi A."/>
            <person name="Getino M."/>
            <person name="Pursley I."/>
            <person name="Horton D.L."/>
            <person name="Alikhan N.-F."/>
            <person name="Baker D."/>
            <person name="Gharbi K."/>
            <person name="Hall N."/>
            <person name="Watson M."/>
            <person name="Adriaenssens E.M."/>
            <person name="Foster-Nyarko E."/>
            <person name="Jarju S."/>
            <person name="Secka A."/>
            <person name="Antonio M."/>
            <person name="Oren A."/>
            <person name="Chaudhuri R."/>
            <person name="La Ragione R.M."/>
            <person name="Hildebrand F."/>
            <person name="Pallen M.J."/>
        </authorList>
    </citation>
    <scope>NUCLEOTIDE SEQUENCE [LARGE SCALE GENOMIC DNA]</scope>
    <source>
        <strain evidence="2 3">Sa3CUN2</strain>
    </source>
</reference>
<feature type="transmembrane region" description="Helical" evidence="1">
    <location>
        <begin position="364"/>
        <end position="385"/>
    </location>
</feature>
<dbReference type="InterPro" id="IPR018580">
    <property type="entry name" value="Uncharacterised_YfhO"/>
</dbReference>
<feature type="transmembrane region" description="Helical" evidence="1">
    <location>
        <begin position="424"/>
        <end position="443"/>
    </location>
</feature>
<accession>A0ABR8PCH5</accession>
<feature type="transmembrane region" description="Helical" evidence="1">
    <location>
        <begin position="397"/>
        <end position="418"/>
    </location>
</feature>
<feature type="transmembrane region" description="Helical" evidence="1">
    <location>
        <begin position="145"/>
        <end position="163"/>
    </location>
</feature>
<keyword evidence="1" id="KW-0812">Transmembrane</keyword>
<dbReference type="Pfam" id="PF09586">
    <property type="entry name" value="YfhO"/>
    <property type="match status" value="1"/>
</dbReference>
<dbReference type="RefSeq" id="WP_191684336.1">
    <property type="nucleotide sequence ID" value="NZ_JACSQW010000009.1"/>
</dbReference>
<feature type="transmembrane region" description="Helical" evidence="1">
    <location>
        <begin position="334"/>
        <end position="352"/>
    </location>
</feature>
<feature type="transmembrane region" description="Helical" evidence="1">
    <location>
        <begin position="307"/>
        <end position="325"/>
    </location>
</feature>
<dbReference type="Proteomes" id="UP000616837">
    <property type="component" value="Unassembled WGS sequence"/>
</dbReference>
<organism evidence="2 3">
    <name type="scientific">Limosilactobacillus avistercoris</name>
    <dbReference type="NCBI Taxonomy" id="2762243"/>
    <lineage>
        <taxon>Bacteria</taxon>
        <taxon>Bacillati</taxon>
        <taxon>Bacillota</taxon>
        <taxon>Bacilli</taxon>
        <taxon>Lactobacillales</taxon>
        <taxon>Lactobacillaceae</taxon>
        <taxon>Limosilactobacillus</taxon>
    </lineage>
</organism>
<protein>
    <submittedName>
        <fullName evidence="2">YfhO family protein</fullName>
    </submittedName>
</protein>
<feature type="transmembrane region" description="Helical" evidence="1">
    <location>
        <begin position="849"/>
        <end position="867"/>
    </location>
</feature>
<sequence length="877" mass="99340">MTKIFYLGGHFVQFRSQLKKQHILLISFFLPIIIMGAYFAYRSMAPFGKSTLLTVDLGQQYIDFFSYFRRTLLHHPSEFIYSFSKSLGGEMWGTNAYYLWSPLNLILLFFPAAHLSSGVLVLTLLKYGLSGLSFAWLLTKNKLQSGIRILAFSTAYALNGWIIANQLNLLWLDAMIILPLIVWGLHQVIFARKFSCYISWLAIVVIDNYYMAWMICILTILLFIWQLPLINAWKARLQALGRYILSSLIAVGISCFVLLPTIYSLLQSKGTYTNNHIRSHFEYNPLKLLAKLVPGSFNFNQMPSGQANIYVGMLMIFGLTLYFLNRKINLGQRIIAFLITAFFVLSFCYEPFDLFWHIGQFPVWYPSRFSFIFCFWIILLAATCLQKEFQPSKCQLAILLILTLATFTYVETLTVSYINNSQKFIGLGLAIVSIIFLGIPRSASPIMSDLLLVLIATCDISTSAYTALNQISYVSQPEFGEYTTALNNATTKVKHIDHGFYRIAKTFMRTKDDPLQSGFNGGDHFGSTIVPSLPAFMGAIGQPAGDGFVSYDNGTQVTDSLLGFRYTMAVIDPDRPKPFLPLSGYRPDWNTQKPIAVTNNIGIRKNTAALPIAFGANSRILNSTHDTYDPVAYQSEIYQDLANSPKPLFEVQNFNQVDFQNVQSADQITGSVFKKEHQSEGASMKLEIIPTTNDSYYLTIGPNVKDDASITVNNRHFSQYQTYRDTVIMNVAHHQKGQKIIATFHLKHSELWMQNVSLYRLNQQAFNHDLKILQRSPLKLSQASATTLKGTVNIKKDQGVLMTTIPYDKGWHAKIDNHPVKCQKVIGTFLALKIKPGTHHVTLHYRPPYLVTGMIISLLSLLSALLLSQLNRRRVKY</sequence>
<keyword evidence="3" id="KW-1185">Reference proteome</keyword>
<dbReference type="PANTHER" id="PTHR38454:SF1">
    <property type="entry name" value="INTEGRAL MEMBRANE PROTEIN"/>
    <property type="match status" value="1"/>
</dbReference>
<dbReference type="EMBL" id="JACSQW010000009">
    <property type="protein sequence ID" value="MBD7894987.1"/>
    <property type="molecule type" value="Genomic_DNA"/>
</dbReference>
<evidence type="ECO:0000256" key="1">
    <source>
        <dbReference type="SAM" id="Phobius"/>
    </source>
</evidence>
<keyword evidence="1" id="KW-1133">Transmembrane helix</keyword>
<dbReference type="PANTHER" id="PTHR38454">
    <property type="entry name" value="INTEGRAL MEMBRANE PROTEIN-RELATED"/>
    <property type="match status" value="1"/>
</dbReference>
<feature type="transmembrane region" description="Helical" evidence="1">
    <location>
        <begin position="170"/>
        <end position="190"/>
    </location>
</feature>
<comment type="caution">
    <text evidence="2">The sequence shown here is derived from an EMBL/GenBank/DDBJ whole genome shotgun (WGS) entry which is preliminary data.</text>
</comment>
<keyword evidence="1" id="KW-0472">Membrane</keyword>
<feature type="transmembrane region" description="Helical" evidence="1">
    <location>
        <begin position="23"/>
        <end position="41"/>
    </location>
</feature>
<feature type="transmembrane region" description="Helical" evidence="1">
    <location>
        <begin position="210"/>
        <end position="231"/>
    </location>
</feature>
<evidence type="ECO:0000313" key="2">
    <source>
        <dbReference type="EMBL" id="MBD7894987.1"/>
    </source>
</evidence>
<feature type="transmembrane region" description="Helical" evidence="1">
    <location>
        <begin position="243"/>
        <end position="266"/>
    </location>
</feature>
<gene>
    <name evidence="2" type="ORF">H9564_04550</name>
</gene>
<proteinExistence type="predicted"/>
<name>A0ABR8PCH5_9LACO</name>